<proteinExistence type="inferred from homology"/>
<organism evidence="7 8">
    <name type="scientific">Grifola frondosa</name>
    <name type="common">Maitake</name>
    <name type="synonym">Polyporus frondosus</name>
    <dbReference type="NCBI Taxonomy" id="5627"/>
    <lineage>
        <taxon>Eukaryota</taxon>
        <taxon>Fungi</taxon>
        <taxon>Dikarya</taxon>
        <taxon>Basidiomycota</taxon>
        <taxon>Agaricomycotina</taxon>
        <taxon>Agaricomycetes</taxon>
        <taxon>Polyporales</taxon>
        <taxon>Grifolaceae</taxon>
        <taxon>Grifola</taxon>
    </lineage>
</organism>
<gene>
    <name evidence="7" type="primary">vdh_1</name>
    <name evidence="7" type="ORF">A0H81_06052</name>
</gene>
<dbReference type="PANTHER" id="PTHR42986">
    <property type="entry name" value="BENZALDEHYDE DEHYDROGENASE YFMT"/>
    <property type="match status" value="1"/>
</dbReference>
<dbReference type="InterPro" id="IPR016163">
    <property type="entry name" value="Ald_DH_C"/>
</dbReference>
<evidence type="ECO:0000256" key="1">
    <source>
        <dbReference type="ARBA" id="ARBA00009986"/>
    </source>
</evidence>
<dbReference type="EMBL" id="LUGG01000006">
    <property type="protein sequence ID" value="OBZ73771.1"/>
    <property type="molecule type" value="Genomic_DNA"/>
</dbReference>
<evidence type="ECO:0000256" key="5">
    <source>
        <dbReference type="RuleBase" id="RU003345"/>
    </source>
</evidence>
<keyword evidence="8" id="KW-1185">Reference proteome</keyword>
<feature type="domain" description="Aldehyde dehydrogenase" evidence="6">
    <location>
        <begin position="18"/>
        <end position="464"/>
    </location>
</feature>
<dbReference type="PANTHER" id="PTHR42986:SF1">
    <property type="entry name" value="BENZALDEHYDE DEHYDROGENASE YFMT"/>
    <property type="match status" value="1"/>
</dbReference>
<name>A0A1C7MA63_GRIFR</name>
<keyword evidence="3" id="KW-0520">NAD</keyword>
<feature type="active site" evidence="4">
    <location>
        <position position="254"/>
    </location>
</feature>
<dbReference type="Proteomes" id="UP000092993">
    <property type="component" value="Unassembled WGS sequence"/>
</dbReference>
<dbReference type="AlphaFoldDB" id="A0A1C7MA63"/>
<accession>A0A1C7MA63</accession>
<comment type="caution">
    <text evidence="7">The sequence shown here is derived from an EMBL/GenBank/DDBJ whole genome shotgun (WGS) entry which is preliminary data.</text>
</comment>
<protein>
    <submittedName>
        <fullName evidence="7">Vanillin dehydrogenase</fullName>
    </submittedName>
</protein>
<dbReference type="PROSITE" id="PS00687">
    <property type="entry name" value="ALDEHYDE_DEHYDR_GLU"/>
    <property type="match status" value="1"/>
</dbReference>
<comment type="similarity">
    <text evidence="1 5">Belongs to the aldehyde dehydrogenase family.</text>
</comment>
<keyword evidence="2 5" id="KW-0560">Oxidoreductase</keyword>
<evidence type="ECO:0000256" key="4">
    <source>
        <dbReference type="PROSITE-ProRule" id="PRU10007"/>
    </source>
</evidence>
<dbReference type="GO" id="GO:0016620">
    <property type="term" value="F:oxidoreductase activity, acting on the aldehyde or oxo group of donors, NAD or NADP as acceptor"/>
    <property type="evidence" value="ECO:0007669"/>
    <property type="project" value="InterPro"/>
</dbReference>
<dbReference type="InterPro" id="IPR029510">
    <property type="entry name" value="Ald_DH_CS_GLU"/>
</dbReference>
<dbReference type="SUPFAM" id="SSF53720">
    <property type="entry name" value="ALDH-like"/>
    <property type="match status" value="1"/>
</dbReference>
<dbReference type="Pfam" id="PF00171">
    <property type="entry name" value="Aldedh"/>
    <property type="match status" value="1"/>
</dbReference>
<dbReference type="InterPro" id="IPR015590">
    <property type="entry name" value="Aldehyde_DH_dom"/>
</dbReference>
<sequence>MSVPFTLLLINGQLRPASTETSFEVRNPYSNELVGLAAAASSQDCNDAIDAAAGAFRKWENSPLPARRDVFLKAADLFESEKYREKAKVALQEETAMTDTMIAIDYFGSINALRNYAGMVTQLRGETFPSVLEGGHVVAQRRAIGVVLAIAPWNAPLALSIRAVALPIICGNTVVLKCSENSPRTQALIAELFDEAGLPDGVLNFISMAKEDSPLLTAEMIAHPDVRKINVNDDRVGKIIAGEAAKYLKPCVFELGGKAPVVVLNDADIPRAAKAITSSALLHSGQICMSTERVIIQREAAVNLIPELTKLFSQIKAGDPHSDPSVALGALFTEGSAENVVNMIQEAKAAGAEIILGDGTRKGAVVQPHLLMNVKPGMRLWDRESFGPLAVLAVVDTIDEAVDLANESSYSMVAALWTQNVNTAFDVAARIRAGCTNINGPTIHGECMRNHIGLGGATGYGHFDIDSWSEVRMLVFHSAVAPAYPVVG</sequence>
<reference evidence="7 8" key="1">
    <citation type="submission" date="2016-03" db="EMBL/GenBank/DDBJ databases">
        <title>Whole genome sequencing of Grifola frondosa 9006-11.</title>
        <authorList>
            <person name="Min B."/>
            <person name="Park H."/>
            <person name="Kim J.-G."/>
            <person name="Cho H."/>
            <person name="Oh Y.-L."/>
            <person name="Kong W.-S."/>
            <person name="Choi I.-G."/>
        </authorList>
    </citation>
    <scope>NUCLEOTIDE SEQUENCE [LARGE SCALE GENOMIC DNA]</scope>
    <source>
        <strain evidence="7 8">9006-11</strain>
    </source>
</reference>
<dbReference type="InterPro" id="IPR016162">
    <property type="entry name" value="Ald_DH_N"/>
</dbReference>
<dbReference type="OrthoDB" id="310895at2759"/>
<dbReference type="Gene3D" id="3.40.605.10">
    <property type="entry name" value="Aldehyde Dehydrogenase, Chain A, domain 1"/>
    <property type="match status" value="1"/>
</dbReference>
<evidence type="ECO:0000256" key="3">
    <source>
        <dbReference type="ARBA" id="ARBA00023027"/>
    </source>
</evidence>
<evidence type="ECO:0000259" key="6">
    <source>
        <dbReference type="Pfam" id="PF00171"/>
    </source>
</evidence>
<dbReference type="OMA" id="GCTNING"/>
<evidence type="ECO:0000313" key="7">
    <source>
        <dbReference type="EMBL" id="OBZ73771.1"/>
    </source>
</evidence>
<dbReference type="STRING" id="5627.A0A1C7MA63"/>
<dbReference type="Gene3D" id="3.40.309.10">
    <property type="entry name" value="Aldehyde Dehydrogenase, Chain A, domain 2"/>
    <property type="match status" value="1"/>
</dbReference>
<evidence type="ECO:0000313" key="8">
    <source>
        <dbReference type="Proteomes" id="UP000092993"/>
    </source>
</evidence>
<evidence type="ECO:0000256" key="2">
    <source>
        <dbReference type="ARBA" id="ARBA00023002"/>
    </source>
</evidence>
<dbReference type="InterPro" id="IPR016161">
    <property type="entry name" value="Ald_DH/histidinol_DH"/>
</dbReference>